<feature type="transmembrane region" description="Helical" evidence="1">
    <location>
        <begin position="199"/>
        <end position="223"/>
    </location>
</feature>
<dbReference type="Proteomes" id="UP000270868">
    <property type="component" value="Unassembled WGS sequence"/>
</dbReference>
<dbReference type="AlphaFoldDB" id="A0A3R9KVJ0"/>
<evidence type="ECO:0000313" key="3">
    <source>
        <dbReference type="Proteomes" id="UP000270868"/>
    </source>
</evidence>
<reference evidence="2 3" key="1">
    <citation type="submission" date="2018-11" db="EMBL/GenBank/DDBJ databases">
        <title>Species Designations Belie Phenotypic and Genotypic Heterogeneity in Oral Streptococci.</title>
        <authorList>
            <person name="Velsko I."/>
        </authorList>
    </citation>
    <scope>NUCLEOTIDE SEQUENCE [LARGE SCALE GENOMIC DNA]</scope>
    <source>
        <strain evidence="2 3">A52</strain>
    </source>
</reference>
<keyword evidence="1" id="KW-0472">Membrane</keyword>
<feature type="transmembrane region" description="Helical" evidence="1">
    <location>
        <begin position="175"/>
        <end position="193"/>
    </location>
</feature>
<feature type="transmembrane region" description="Helical" evidence="1">
    <location>
        <begin position="105"/>
        <end position="124"/>
    </location>
</feature>
<keyword evidence="1" id="KW-1133">Transmembrane helix</keyword>
<protein>
    <submittedName>
        <fullName evidence="2">Uncharacterized protein</fullName>
    </submittedName>
</protein>
<accession>A0A3R9KVJ0</accession>
<sequence>MDKIQKDINDALETTRKWNPLLMIFEMPLYVFLLIWGSYFPKGVLRLASEAGHDPAIPLTSMVTQLTSVEKGLIPPDSFFGFLFLFSLLCFISFYIISKRNRIKAYLLTQILQLILFVIFYYSWFIANLYFIPLVVIRIVYWIGFVLSLIYFIYIFVTKQRARKDFFASLNIKKFLNVILFLWLLMYGINLFTHGLNHFLAHLLLALLPISPILFGLFMVSFLKSYLVTLENLNAVNKNQEKYREEYGYTIEEWYGKKSKMYKEHVKKQRGISK</sequence>
<evidence type="ECO:0000313" key="2">
    <source>
        <dbReference type="EMBL" id="RSJ89939.1"/>
    </source>
</evidence>
<feature type="transmembrane region" description="Helical" evidence="1">
    <location>
        <begin position="21"/>
        <end position="39"/>
    </location>
</feature>
<dbReference type="RefSeq" id="WP_125373214.1">
    <property type="nucleotide sequence ID" value="NZ_RJPS01000005.1"/>
</dbReference>
<feature type="transmembrane region" description="Helical" evidence="1">
    <location>
        <begin position="130"/>
        <end position="154"/>
    </location>
</feature>
<evidence type="ECO:0000256" key="1">
    <source>
        <dbReference type="SAM" id="Phobius"/>
    </source>
</evidence>
<gene>
    <name evidence="2" type="ORF">D8792_05160</name>
</gene>
<keyword evidence="1" id="KW-0812">Transmembrane</keyword>
<organism evidence="2 3">
    <name type="scientific">Streptococcus cristatus</name>
    <dbReference type="NCBI Taxonomy" id="45634"/>
    <lineage>
        <taxon>Bacteria</taxon>
        <taxon>Bacillati</taxon>
        <taxon>Bacillota</taxon>
        <taxon>Bacilli</taxon>
        <taxon>Lactobacillales</taxon>
        <taxon>Streptococcaceae</taxon>
        <taxon>Streptococcus</taxon>
    </lineage>
</organism>
<name>A0A3R9KVJ0_STRCR</name>
<feature type="transmembrane region" description="Helical" evidence="1">
    <location>
        <begin position="79"/>
        <end position="98"/>
    </location>
</feature>
<dbReference type="EMBL" id="RJPS01000005">
    <property type="protein sequence ID" value="RSJ89939.1"/>
    <property type="molecule type" value="Genomic_DNA"/>
</dbReference>
<proteinExistence type="predicted"/>
<comment type="caution">
    <text evidence="2">The sequence shown here is derived from an EMBL/GenBank/DDBJ whole genome shotgun (WGS) entry which is preliminary data.</text>
</comment>